<feature type="transmembrane region" description="Helical" evidence="6">
    <location>
        <begin position="96"/>
        <end position="119"/>
    </location>
</feature>
<proteinExistence type="predicted"/>
<gene>
    <name evidence="8" type="ORF">PECUL_23A048712</name>
</gene>
<evidence type="ECO:0000313" key="8">
    <source>
        <dbReference type="EMBL" id="CAH2302872.1"/>
    </source>
</evidence>
<evidence type="ECO:0000256" key="6">
    <source>
        <dbReference type="SAM" id="Phobius"/>
    </source>
</evidence>
<keyword evidence="4 6" id="KW-0472">Membrane</keyword>
<evidence type="ECO:0000256" key="3">
    <source>
        <dbReference type="ARBA" id="ARBA00022989"/>
    </source>
</evidence>
<protein>
    <submittedName>
        <fullName evidence="8">Parathyroid hormone parathyroid hormone-related peptide receptor-like</fullName>
    </submittedName>
</protein>
<keyword evidence="3 6" id="KW-1133">Transmembrane helix</keyword>
<sequence>MAELRDTIGFEFSICSWLQRWKVQVSSSLAGNQHSCRPSSMAQFALFHLGMVQWYMVYLLSQSSSLQIEYITFGPSLVILPLDQCWDLSAGHMKLIYQMPILAANLVNFFLFLNIVRVLASKLWKTNTGKLDPCQQYGKLLKSTLVLMPLFGVHYVLFMAMPYTEVQGLLWQIQMHYEMFFNSSQGFFVAIIYCFCNGEVQAEVRKFWFRRSLSVDLKQKSRVTSTGGSCHYGAVLSHTTNSVCLSMAARGRQLSAPIHSTSYLPGYITSSPPTDSTPQHAGISREGLETHTPT</sequence>
<dbReference type="GO" id="GO:0007188">
    <property type="term" value="P:adenylate cyclase-modulating G protein-coupled receptor signaling pathway"/>
    <property type="evidence" value="ECO:0007669"/>
    <property type="project" value="TreeGrafter"/>
</dbReference>
<dbReference type="EMBL" id="OW240917">
    <property type="protein sequence ID" value="CAH2302872.1"/>
    <property type="molecule type" value="Genomic_DNA"/>
</dbReference>
<dbReference type="Proteomes" id="UP001295444">
    <property type="component" value="Chromosome 06"/>
</dbReference>
<dbReference type="InterPro" id="IPR050332">
    <property type="entry name" value="GPCR_2"/>
</dbReference>
<feature type="transmembrane region" description="Helical" evidence="6">
    <location>
        <begin position="180"/>
        <end position="200"/>
    </location>
</feature>
<dbReference type="AlphaFoldDB" id="A0AAD1WG49"/>
<dbReference type="GO" id="GO:0007166">
    <property type="term" value="P:cell surface receptor signaling pathway"/>
    <property type="evidence" value="ECO:0007669"/>
    <property type="project" value="InterPro"/>
</dbReference>
<dbReference type="Gene3D" id="1.20.1070.10">
    <property type="entry name" value="Rhodopsin 7-helix transmembrane proteins"/>
    <property type="match status" value="1"/>
</dbReference>
<dbReference type="InterPro" id="IPR017983">
    <property type="entry name" value="GPCR_2_secretin-like_CS"/>
</dbReference>
<accession>A0AAD1WG49</accession>
<dbReference type="PANTHER" id="PTHR45620">
    <property type="entry name" value="PDF RECEPTOR-LIKE PROTEIN-RELATED"/>
    <property type="match status" value="1"/>
</dbReference>
<dbReference type="InterPro" id="IPR017981">
    <property type="entry name" value="GPCR_2-like_7TM"/>
</dbReference>
<dbReference type="PROSITE" id="PS50261">
    <property type="entry name" value="G_PROTEIN_RECEP_F2_4"/>
    <property type="match status" value="1"/>
</dbReference>
<feature type="transmembrane region" description="Helical" evidence="6">
    <location>
        <begin position="140"/>
        <end position="160"/>
    </location>
</feature>
<keyword evidence="8" id="KW-0675">Receptor</keyword>
<feature type="region of interest" description="Disordered" evidence="5">
    <location>
        <begin position="269"/>
        <end position="294"/>
    </location>
</feature>
<dbReference type="GO" id="GO:0005886">
    <property type="term" value="C:plasma membrane"/>
    <property type="evidence" value="ECO:0007669"/>
    <property type="project" value="TreeGrafter"/>
</dbReference>
<feature type="compositionally biased region" description="Polar residues" evidence="5">
    <location>
        <begin position="269"/>
        <end position="279"/>
    </location>
</feature>
<feature type="domain" description="G-protein coupled receptors family 2 profile 2" evidence="7">
    <location>
        <begin position="85"/>
        <end position="197"/>
    </location>
</feature>
<reference evidence="8" key="1">
    <citation type="submission" date="2022-03" db="EMBL/GenBank/DDBJ databases">
        <authorList>
            <person name="Alioto T."/>
            <person name="Alioto T."/>
            <person name="Gomez Garrido J."/>
        </authorList>
    </citation>
    <scope>NUCLEOTIDE SEQUENCE</scope>
</reference>
<dbReference type="PRINTS" id="PR00249">
    <property type="entry name" value="GPCRSECRETIN"/>
</dbReference>
<organism evidence="8 9">
    <name type="scientific">Pelobates cultripes</name>
    <name type="common">Western spadefoot toad</name>
    <dbReference type="NCBI Taxonomy" id="61616"/>
    <lineage>
        <taxon>Eukaryota</taxon>
        <taxon>Metazoa</taxon>
        <taxon>Chordata</taxon>
        <taxon>Craniata</taxon>
        <taxon>Vertebrata</taxon>
        <taxon>Euteleostomi</taxon>
        <taxon>Amphibia</taxon>
        <taxon>Batrachia</taxon>
        <taxon>Anura</taxon>
        <taxon>Pelobatoidea</taxon>
        <taxon>Pelobatidae</taxon>
        <taxon>Pelobates</taxon>
    </lineage>
</organism>
<evidence type="ECO:0000256" key="4">
    <source>
        <dbReference type="ARBA" id="ARBA00023136"/>
    </source>
</evidence>
<evidence type="ECO:0000256" key="1">
    <source>
        <dbReference type="ARBA" id="ARBA00004141"/>
    </source>
</evidence>
<keyword evidence="2 6" id="KW-0812">Transmembrane</keyword>
<evidence type="ECO:0000259" key="7">
    <source>
        <dbReference type="PROSITE" id="PS50261"/>
    </source>
</evidence>
<dbReference type="GO" id="GO:0017046">
    <property type="term" value="F:peptide hormone binding"/>
    <property type="evidence" value="ECO:0007669"/>
    <property type="project" value="TreeGrafter"/>
</dbReference>
<dbReference type="GO" id="GO:0008528">
    <property type="term" value="F:G protein-coupled peptide receptor activity"/>
    <property type="evidence" value="ECO:0007669"/>
    <property type="project" value="TreeGrafter"/>
</dbReference>
<comment type="subcellular location">
    <subcellularLocation>
        <location evidence="1">Membrane</location>
        <topology evidence="1">Multi-pass membrane protein</topology>
    </subcellularLocation>
</comment>
<evidence type="ECO:0000256" key="2">
    <source>
        <dbReference type="ARBA" id="ARBA00022692"/>
    </source>
</evidence>
<dbReference type="PROSITE" id="PS00650">
    <property type="entry name" value="G_PROTEIN_RECEP_F2_2"/>
    <property type="match status" value="1"/>
</dbReference>
<dbReference type="Pfam" id="PF00002">
    <property type="entry name" value="7tm_2"/>
    <property type="match status" value="1"/>
</dbReference>
<dbReference type="PANTHER" id="PTHR45620:SF18">
    <property type="entry name" value="PARATHYROID HORMONE_PARATHYROID HORMONE-RELATED PEPTIDE RECEPTOR"/>
    <property type="match status" value="1"/>
</dbReference>
<evidence type="ECO:0000256" key="5">
    <source>
        <dbReference type="SAM" id="MobiDB-lite"/>
    </source>
</evidence>
<keyword evidence="9" id="KW-1185">Reference proteome</keyword>
<dbReference type="InterPro" id="IPR000832">
    <property type="entry name" value="GPCR_2_secretin-like"/>
</dbReference>
<evidence type="ECO:0000313" key="9">
    <source>
        <dbReference type="Proteomes" id="UP001295444"/>
    </source>
</evidence>
<name>A0AAD1WG49_PELCU</name>